<protein>
    <submittedName>
        <fullName evidence="1">Cell surface protein</fullName>
    </submittedName>
</protein>
<evidence type="ECO:0000313" key="2">
    <source>
        <dbReference type="Proteomes" id="UP000284508"/>
    </source>
</evidence>
<accession>A0A418GFN5</accession>
<evidence type="ECO:0000313" key="1">
    <source>
        <dbReference type="EMBL" id="RIB39653.1"/>
    </source>
</evidence>
<comment type="caution">
    <text evidence="1">The sequence shown here is derived from an EMBL/GenBank/DDBJ whole genome shotgun (WGS) entry which is preliminary data.</text>
</comment>
<feature type="non-terminal residue" evidence="1">
    <location>
        <position position="28"/>
    </location>
</feature>
<organism evidence="1 2">
    <name type="scientific">Escherichia coli</name>
    <dbReference type="NCBI Taxonomy" id="562"/>
    <lineage>
        <taxon>Bacteria</taxon>
        <taxon>Pseudomonadati</taxon>
        <taxon>Pseudomonadota</taxon>
        <taxon>Gammaproteobacteria</taxon>
        <taxon>Enterobacterales</taxon>
        <taxon>Enterobacteriaceae</taxon>
        <taxon>Escherichia</taxon>
    </lineage>
</organism>
<dbReference type="EMBL" id="QXHA01001491">
    <property type="protein sequence ID" value="RIB39653.1"/>
    <property type="molecule type" value="Genomic_DNA"/>
</dbReference>
<sequence>MSSCNNSCALITISTVMFSHVSNLTMTA</sequence>
<reference evidence="1 2" key="1">
    <citation type="journal article" date="2018" name="BMC Microbiol.">
        <title>Genome sequencing of strains of the most prevalent clonal group of O1:K1:H7 Escherichia coli that causes neonatal meningitis in France.</title>
        <authorList>
            <person name="Geslain G."/>
            <person name="Birgy A."/>
            <person name="Adiba S."/>
            <person name="Magnan M."/>
            <person name="Courroux C."/>
            <person name="Levy C."/>
            <person name="Cohen R."/>
            <person name="Bidet P."/>
            <person name="Bonacorsi S."/>
        </authorList>
    </citation>
    <scope>NUCLEOTIDE SEQUENCE [LARGE SCALE GENOMIC DNA]</scope>
    <source>
        <strain evidence="1 2">S308</strain>
    </source>
</reference>
<proteinExistence type="predicted"/>
<name>A0A418GFN5_ECOLX</name>
<gene>
    <name evidence="1" type="ORF">D3C88_22890</name>
</gene>
<dbReference type="AlphaFoldDB" id="A0A418GFN5"/>
<dbReference type="Proteomes" id="UP000284508">
    <property type="component" value="Unassembled WGS sequence"/>
</dbReference>